<accession>A0ABX7S8H7</accession>
<feature type="transmembrane region" description="Helical" evidence="7">
    <location>
        <begin position="208"/>
        <end position="225"/>
    </location>
</feature>
<evidence type="ECO:0000256" key="2">
    <source>
        <dbReference type="ARBA" id="ARBA00022475"/>
    </source>
</evidence>
<dbReference type="PROSITE" id="PS01311">
    <property type="entry name" value="LGT"/>
    <property type="match status" value="1"/>
</dbReference>
<dbReference type="GO" id="GO:0016757">
    <property type="term" value="F:glycosyltransferase activity"/>
    <property type="evidence" value="ECO:0007669"/>
    <property type="project" value="UniProtKB-KW"/>
</dbReference>
<keyword evidence="8" id="KW-0328">Glycosyltransferase</keyword>
<proteinExistence type="inferred from homology"/>
<evidence type="ECO:0000313" key="9">
    <source>
        <dbReference type="Proteomes" id="UP000671862"/>
    </source>
</evidence>
<feature type="transmembrane region" description="Helical" evidence="7">
    <location>
        <begin position="7"/>
        <end position="28"/>
    </location>
</feature>
<name>A0ABX7S8H7_9BACT</name>
<comment type="pathway">
    <text evidence="7">Protein modification; lipoprotein biosynthesis (diacylglyceryl transfer).</text>
</comment>
<keyword evidence="3 7" id="KW-0808">Transferase</keyword>
<evidence type="ECO:0000256" key="4">
    <source>
        <dbReference type="ARBA" id="ARBA00022692"/>
    </source>
</evidence>
<feature type="transmembrane region" description="Helical" evidence="7">
    <location>
        <begin position="84"/>
        <end position="103"/>
    </location>
</feature>
<dbReference type="NCBIfam" id="TIGR00544">
    <property type="entry name" value="lgt"/>
    <property type="match status" value="1"/>
</dbReference>
<comment type="subcellular location">
    <subcellularLocation>
        <location evidence="7">Cell membrane</location>
        <topology evidence="7">Multi-pass membrane protein</topology>
    </subcellularLocation>
</comment>
<dbReference type="RefSeq" id="WP_207566135.1">
    <property type="nucleotide sequence ID" value="NZ_CP071446.1"/>
</dbReference>
<evidence type="ECO:0000256" key="1">
    <source>
        <dbReference type="ARBA" id="ARBA00007150"/>
    </source>
</evidence>
<keyword evidence="2 7" id="KW-1003">Cell membrane</keyword>
<keyword evidence="4 7" id="KW-0812">Transmembrane</keyword>
<keyword evidence="6 7" id="KW-0472">Membrane</keyword>
<comment type="function">
    <text evidence="7">Catalyzes the transfer of the diacylglyceryl group from phosphatidylglycerol to the sulfhydryl group of the N-terminal cysteine of a prolipoprotein, the first step in the formation of mature lipoproteins.</text>
</comment>
<feature type="transmembrane region" description="Helical" evidence="7">
    <location>
        <begin position="115"/>
        <end position="137"/>
    </location>
</feature>
<gene>
    <name evidence="7" type="primary">lgt</name>
    <name evidence="8" type="ORF">JYK00_06630</name>
</gene>
<sequence>MKRLMRLFVLVVGIVALIGLYIFLGKVFSGQILLKRYIFKLGWFELRWYSLLIVSGILLGYALVRRRLERYKINPDHVDEAIFWGIIAAIIGARTYYVIFMWGDFYSKYPGEIFKIWHGGLAIHGAIIGAILSTFLYTRLKKNCTFTFLQGLDLFTSVLPLGQAIGRWGNFFNYEAFGSPTDLPWGMYIPPANRPLGLENFSKFHPTFLYESVGNFIIFLVLYNYDLRKKSNGETTALYFILYSANRFWIEGLRTDSLYLGNMRIAQLVSIVLIVLGLIMFLYLRKNKKAAIDK</sequence>
<keyword evidence="5 7" id="KW-1133">Transmembrane helix</keyword>
<feature type="binding site" evidence="7">
    <location>
        <position position="167"/>
    </location>
    <ligand>
        <name>a 1,2-diacyl-sn-glycero-3-phospho-(1'-sn-glycerol)</name>
        <dbReference type="ChEBI" id="CHEBI:64716"/>
    </ligand>
</feature>
<feature type="transmembrane region" description="Helical" evidence="7">
    <location>
        <begin position="48"/>
        <end position="64"/>
    </location>
</feature>
<feature type="transmembrane region" description="Helical" evidence="7">
    <location>
        <begin position="265"/>
        <end position="284"/>
    </location>
</feature>
<dbReference type="Proteomes" id="UP000671862">
    <property type="component" value="Chromosome"/>
</dbReference>
<evidence type="ECO:0000256" key="6">
    <source>
        <dbReference type="ARBA" id="ARBA00023136"/>
    </source>
</evidence>
<protein>
    <recommendedName>
        <fullName evidence="7">Phosphatidylglycerol--prolipoprotein diacylglyceryl transferase</fullName>
        <ecNumber evidence="7">2.5.1.145</ecNumber>
    </recommendedName>
</protein>
<comment type="catalytic activity">
    <reaction evidence="7">
        <text>L-cysteinyl-[prolipoprotein] + a 1,2-diacyl-sn-glycero-3-phospho-(1'-sn-glycerol) = an S-1,2-diacyl-sn-glyceryl-L-cysteinyl-[prolipoprotein] + sn-glycerol 1-phosphate + H(+)</text>
        <dbReference type="Rhea" id="RHEA:56712"/>
        <dbReference type="Rhea" id="RHEA-COMP:14679"/>
        <dbReference type="Rhea" id="RHEA-COMP:14680"/>
        <dbReference type="ChEBI" id="CHEBI:15378"/>
        <dbReference type="ChEBI" id="CHEBI:29950"/>
        <dbReference type="ChEBI" id="CHEBI:57685"/>
        <dbReference type="ChEBI" id="CHEBI:64716"/>
        <dbReference type="ChEBI" id="CHEBI:140658"/>
        <dbReference type="EC" id="2.5.1.145"/>
    </reaction>
</comment>
<organism evidence="8 9">
    <name type="scientific">Thermosipho ferrireducens</name>
    <dbReference type="NCBI Taxonomy" id="2571116"/>
    <lineage>
        <taxon>Bacteria</taxon>
        <taxon>Thermotogati</taxon>
        <taxon>Thermotogota</taxon>
        <taxon>Thermotogae</taxon>
        <taxon>Thermotogales</taxon>
        <taxon>Fervidobacteriaceae</taxon>
        <taxon>Thermosipho</taxon>
    </lineage>
</organism>
<reference evidence="8 9" key="1">
    <citation type="submission" date="2021-03" db="EMBL/GenBank/DDBJ databases">
        <title>Thermosipho ferrireducens sp.nov., an anaerobic thermophilic iron-reducing bacterium isolated from a deep-sea hydrothermal sulfide deposits.</title>
        <authorList>
            <person name="Zeng X."/>
            <person name="Chen Y."/>
            <person name="Shao Z."/>
        </authorList>
    </citation>
    <scope>NUCLEOTIDE SEQUENCE [LARGE SCALE GENOMIC DNA]</scope>
    <source>
        <strain evidence="8 9">JL129W03</strain>
    </source>
</reference>
<evidence type="ECO:0000256" key="7">
    <source>
        <dbReference type="HAMAP-Rule" id="MF_01147"/>
    </source>
</evidence>
<dbReference type="EMBL" id="CP071446">
    <property type="protein sequence ID" value="QTA37410.1"/>
    <property type="molecule type" value="Genomic_DNA"/>
</dbReference>
<comment type="similarity">
    <text evidence="1 7">Belongs to the Lgt family.</text>
</comment>
<dbReference type="PANTHER" id="PTHR30589">
    <property type="entry name" value="PROLIPOPROTEIN DIACYLGLYCERYL TRANSFERASE"/>
    <property type="match status" value="1"/>
</dbReference>
<evidence type="ECO:0000256" key="5">
    <source>
        <dbReference type="ARBA" id="ARBA00022989"/>
    </source>
</evidence>
<evidence type="ECO:0000313" key="8">
    <source>
        <dbReference type="EMBL" id="QTA37410.1"/>
    </source>
</evidence>
<dbReference type="Pfam" id="PF01790">
    <property type="entry name" value="LGT"/>
    <property type="match status" value="1"/>
</dbReference>
<evidence type="ECO:0000256" key="3">
    <source>
        <dbReference type="ARBA" id="ARBA00022679"/>
    </source>
</evidence>
<dbReference type="EC" id="2.5.1.145" evidence="7"/>
<dbReference type="HAMAP" id="MF_01147">
    <property type="entry name" value="Lgt"/>
    <property type="match status" value="1"/>
</dbReference>
<dbReference type="PANTHER" id="PTHR30589:SF0">
    <property type="entry name" value="PHOSPHATIDYLGLYCEROL--PROLIPOPROTEIN DIACYLGLYCERYL TRANSFERASE"/>
    <property type="match status" value="1"/>
</dbReference>
<keyword evidence="9" id="KW-1185">Reference proteome</keyword>
<dbReference type="InterPro" id="IPR001640">
    <property type="entry name" value="Lgt"/>
</dbReference>